<dbReference type="RefSeq" id="WP_215818548.1">
    <property type="nucleotide sequence ID" value="NZ_JAGSOY010000006.1"/>
</dbReference>
<dbReference type="Pfam" id="PF17186">
    <property type="entry name" value="Lipocalin_9"/>
    <property type="match status" value="1"/>
</dbReference>
<evidence type="ECO:0000313" key="2">
    <source>
        <dbReference type="EMBL" id="MBU2710392.1"/>
    </source>
</evidence>
<evidence type="ECO:0000259" key="1">
    <source>
        <dbReference type="Pfam" id="PF07143"/>
    </source>
</evidence>
<dbReference type="Pfam" id="PF07143">
    <property type="entry name" value="CrtC"/>
    <property type="match status" value="1"/>
</dbReference>
<dbReference type="EMBL" id="JAGSOY010000006">
    <property type="protein sequence ID" value="MBU2710392.1"/>
    <property type="molecule type" value="Genomic_DNA"/>
</dbReference>
<evidence type="ECO:0000313" key="3">
    <source>
        <dbReference type="Proteomes" id="UP000690515"/>
    </source>
</evidence>
<protein>
    <recommendedName>
        <fullName evidence="1">AttH domain-containing protein</fullName>
    </recommendedName>
</protein>
<organism evidence="2 3">
    <name type="scientific">Zooshikella harenae</name>
    <dbReference type="NCBI Taxonomy" id="2827238"/>
    <lineage>
        <taxon>Bacteria</taxon>
        <taxon>Pseudomonadati</taxon>
        <taxon>Pseudomonadota</taxon>
        <taxon>Gammaproteobacteria</taxon>
        <taxon>Oceanospirillales</taxon>
        <taxon>Zooshikellaceae</taxon>
        <taxon>Zooshikella</taxon>
    </lineage>
</organism>
<dbReference type="InterPro" id="IPR010791">
    <property type="entry name" value="AttH_dom"/>
</dbReference>
<feature type="domain" description="AttH" evidence="1">
    <location>
        <begin position="87"/>
        <end position="273"/>
    </location>
</feature>
<dbReference type="InterPro" id="IPR023374">
    <property type="entry name" value="AttH-like_dom_sf"/>
</dbReference>
<gene>
    <name evidence="2" type="ORF">KCG35_04925</name>
</gene>
<dbReference type="PANTHER" id="PTHR38591:SF1">
    <property type="entry name" value="BLL1000 PROTEIN"/>
    <property type="match status" value="1"/>
</dbReference>
<name>A0ABS5Z8M1_9GAMM</name>
<sequence length="401" mass="45810">MRQLIANIKQLFVPNSLASTVLLTTVCLLLSGCQQESTQSHPAPTFSVQDLLQTSSNTLSVFYPKVTSPIPLKWPADHYTHPEYRSEWWYFTGHMTPDSNSTAEISSTPLSLGFQFTLFRQRALPPINSSAVNNAWQRPQIYMGHLAISHHQASIHRAAQRFSREGPGLAGLNDNSSFLHVLDWKIQPTPNSWWPVRISARDQKQQIGINLHLFPLKPITLQGSLGYSQKSNNPDNASMYYSYTRLKAWGSLYWQNQNLPVNGQAWFDHEWSSSSLDTGQVGWNWFALQLDNNHELMLYQIRNKQGGIRWADIALINENGTRLPIQTSDVTINTQQHWTSSKTGRRYPSLWRIKISRYAIDLEVKPTINDQEMRLALYYWEGSVMLSGSHKGKGYVELTGY</sequence>
<keyword evidence="3" id="KW-1185">Reference proteome</keyword>
<dbReference type="PROSITE" id="PS51257">
    <property type="entry name" value="PROKAR_LIPOPROTEIN"/>
    <property type="match status" value="1"/>
</dbReference>
<reference evidence="2 3" key="1">
    <citation type="submission" date="2021-04" db="EMBL/GenBank/DDBJ databases">
        <authorList>
            <person name="Pira H."/>
            <person name="Risdian C."/>
            <person name="Wink J."/>
        </authorList>
    </citation>
    <scope>NUCLEOTIDE SEQUENCE [LARGE SCALE GENOMIC DNA]</scope>
    <source>
        <strain evidence="2 3">WH53</strain>
    </source>
</reference>
<comment type="caution">
    <text evidence="2">The sequence shown here is derived from an EMBL/GenBank/DDBJ whole genome shotgun (WGS) entry which is preliminary data.</text>
</comment>
<proteinExistence type="predicted"/>
<dbReference type="Gene3D" id="2.40.370.10">
    <property type="entry name" value="AttH-like domain"/>
    <property type="match status" value="2"/>
</dbReference>
<dbReference type="PANTHER" id="PTHR38591">
    <property type="entry name" value="HYDROLASE"/>
    <property type="match status" value="1"/>
</dbReference>
<dbReference type="SUPFAM" id="SSF159245">
    <property type="entry name" value="AttH-like"/>
    <property type="match status" value="1"/>
</dbReference>
<dbReference type="Proteomes" id="UP000690515">
    <property type="component" value="Unassembled WGS sequence"/>
</dbReference>
<accession>A0ABS5Z8M1</accession>